<keyword evidence="1" id="KW-0969">Cilium</keyword>
<dbReference type="GO" id="GO:0032259">
    <property type="term" value="P:methylation"/>
    <property type="evidence" value="ECO:0007669"/>
    <property type="project" value="UniProtKB-KW"/>
</dbReference>
<keyword evidence="1" id="KW-0808">Transferase</keyword>
<reference evidence="1 2" key="1">
    <citation type="submission" date="2020-08" db="EMBL/GenBank/DDBJ databases">
        <title>Genome public.</title>
        <authorList>
            <person name="Liu C."/>
            <person name="Sun Q."/>
        </authorList>
    </citation>
    <scope>NUCLEOTIDE SEQUENCE [LARGE SCALE GENOMIC DNA]</scope>
    <source>
        <strain evidence="1 2">M2</strain>
    </source>
</reference>
<keyword evidence="1" id="KW-0489">Methyltransferase</keyword>
<protein>
    <submittedName>
        <fullName evidence="1">Flagellin lysine-N-methylase</fullName>
        <ecNumber evidence="1">2.1.1.-</ecNumber>
    </submittedName>
</protein>
<comment type="caution">
    <text evidence="1">The sequence shown here is derived from an EMBL/GenBank/DDBJ whole genome shotgun (WGS) entry which is preliminary data.</text>
</comment>
<organism evidence="1 2">
    <name type="scientific">Agathobaculum hominis</name>
    <dbReference type="NCBI Taxonomy" id="2763014"/>
    <lineage>
        <taxon>Bacteria</taxon>
        <taxon>Bacillati</taxon>
        <taxon>Bacillota</taxon>
        <taxon>Clostridia</taxon>
        <taxon>Eubacteriales</taxon>
        <taxon>Butyricicoccaceae</taxon>
        <taxon>Agathobaculum</taxon>
    </lineage>
</organism>
<proteinExistence type="predicted"/>
<name>A0ABR7GLC2_9FIRM</name>
<dbReference type="RefSeq" id="WP_186969414.1">
    <property type="nucleotide sequence ID" value="NZ_JACOPK010000003.1"/>
</dbReference>
<keyword evidence="1" id="KW-0282">Flagellum</keyword>
<accession>A0ABR7GLC2</accession>
<dbReference type="Proteomes" id="UP000641741">
    <property type="component" value="Unassembled WGS sequence"/>
</dbReference>
<keyword evidence="2" id="KW-1185">Reference proteome</keyword>
<sequence length="356" mass="41694">MGYIRRPSYYKDFRCIASDCTENCCIGWEIDVDEDTLAYYKSIGSDFSRRLCAAIAPADEQAGENAHFILDERERCPFLNDKNLCEVYLNLGEEHMAQICTDHPRYYEWFAGGREDGVGLCCEAAAELILRRRDRPEWDVTGEADEEPDEFEQALFAMRDRLFAIIKPETPVSFDEKLDRLHLACCKMQNEYDDLLFPVEGDAEYADEEDEPFRWSAMFWSEACLKALTERFMSLEINKDDWRGLLADVHARIPELLARRADFLAAYADRLYEYDELLEYFVYRHFMKALGDDVLIEKVQFALICTCFIQLLGIYRWLTDGRLTHWEQICLCKACSREIEYNEDNVEAVSRFLTMD</sequence>
<dbReference type="NCBIfam" id="NF038110">
    <property type="entry name" value="Lys_methyl_FliB"/>
    <property type="match status" value="1"/>
</dbReference>
<dbReference type="EMBL" id="JACOPK010000003">
    <property type="protein sequence ID" value="MBC5695120.1"/>
    <property type="molecule type" value="Genomic_DNA"/>
</dbReference>
<evidence type="ECO:0000313" key="2">
    <source>
        <dbReference type="Proteomes" id="UP000641741"/>
    </source>
</evidence>
<dbReference type="EC" id="2.1.1.-" evidence="1"/>
<dbReference type="GO" id="GO:0008168">
    <property type="term" value="F:methyltransferase activity"/>
    <property type="evidence" value="ECO:0007669"/>
    <property type="project" value="UniProtKB-KW"/>
</dbReference>
<evidence type="ECO:0000313" key="1">
    <source>
        <dbReference type="EMBL" id="MBC5695120.1"/>
    </source>
</evidence>
<gene>
    <name evidence="1" type="primary">fliB</name>
    <name evidence="1" type="ORF">H8S02_04060</name>
</gene>
<keyword evidence="1" id="KW-0966">Cell projection</keyword>